<evidence type="ECO:0000256" key="7">
    <source>
        <dbReference type="SAM" id="MobiDB-lite"/>
    </source>
</evidence>
<accession>A0A4Q2M2Z4</accession>
<evidence type="ECO:0000259" key="9">
    <source>
        <dbReference type="PROSITE" id="PS51826"/>
    </source>
</evidence>
<evidence type="ECO:0000313" key="11">
    <source>
        <dbReference type="EMBL" id="RXZ86179.1"/>
    </source>
</evidence>
<evidence type="ECO:0000256" key="3">
    <source>
        <dbReference type="ARBA" id="ARBA00022679"/>
    </source>
</evidence>
<keyword evidence="10" id="KW-0670">Pyruvate</keyword>
<proteinExistence type="inferred from homology"/>
<evidence type="ECO:0000313" key="12">
    <source>
        <dbReference type="Proteomes" id="UP000292686"/>
    </source>
</evidence>
<dbReference type="PROSITE" id="PS00189">
    <property type="entry name" value="LIPOYL"/>
    <property type="match status" value="1"/>
</dbReference>
<evidence type="ECO:0000256" key="2">
    <source>
        <dbReference type="ARBA" id="ARBA00007317"/>
    </source>
</evidence>
<dbReference type="InterPro" id="IPR000089">
    <property type="entry name" value="Biotin_lipoyl"/>
</dbReference>
<dbReference type="SUPFAM" id="SSF47005">
    <property type="entry name" value="Peripheral subunit-binding domain of 2-oxo acid dehydrogenase complex"/>
    <property type="match status" value="1"/>
</dbReference>
<feature type="compositionally biased region" description="Low complexity" evidence="7">
    <location>
        <begin position="124"/>
        <end position="160"/>
    </location>
</feature>
<dbReference type="RefSeq" id="WP_129174859.1">
    <property type="nucleotide sequence ID" value="NZ_JACCBI010000001.1"/>
</dbReference>
<keyword evidence="4 6" id="KW-0450">Lipoyl</keyword>
<dbReference type="PROSITE" id="PS50968">
    <property type="entry name" value="BIOTINYL_LIPOYL"/>
    <property type="match status" value="1"/>
</dbReference>
<evidence type="ECO:0000259" key="8">
    <source>
        <dbReference type="PROSITE" id="PS50968"/>
    </source>
</evidence>
<sequence length="449" mass="46826">MSHIEEFVLPDLGEGLTESEVVAWRVAVGDRVTLNQIIADVETAKAVVELPSPFAGLVTALHAAEGETVDVGATLLSVDTDNAGDATTAPEPAPEPVTEERGPTLVGYGAAEDVVGPRRRARRATVADADADADAATLAGEPPRPSASEPPAASSTGSTPRTERPRSTPPVRRLARELGVDLESIEGTGERGLITRSDVEAAARPAIETSDSSGSETPTGDGQRRIPVRGVRRATAAAMVQSAFTAPHVTEFLTVDVTETMRLIDTLAASDVKISPLAVVAKAVCIAVRRTPAVNARWDEESGEIIEFDYVTLGIAAATERGLLVPNIPRADTMTLGELAEAIRDLAVTARSGKTSPARLTGGTISITNIGVFGIDAGTPILNPGEAAILAVGAVQRRPWEHQDAVALRSVCTLSLSFDHRVVDGAEGSRFLADVGALLREPGLALTMM</sequence>
<dbReference type="GO" id="GO:0005737">
    <property type="term" value="C:cytoplasm"/>
    <property type="evidence" value="ECO:0007669"/>
    <property type="project" value="TreeGrafter"/>
</dbReference>
<dbReference type="Pfam" id="PF00198">
    <property type="entry name" value="2-oxoacid_dh"/>
    <property type="match status" value="1"/>
</dbReference>
<dbReference type="Gene3D" id="2.40.50.100">
    <property type="match status" value="1"/>
</dbReference>
<dbReference type="PROSITE" id="PS51826">
    <property type="entry name" value="PSBD"/>
    <property type="match status" value="1"/>
</dbReference>
<feature type="compositionally biased region" description="Polar residues" evidence="7">
    <location>
        <begin position="209"/>
        <end position="220"/>
    </location>
</feature>
<name>A0A4Q2M2Z4_9MICO</name>
<comment type="caution">
    <text evidence="11">The sequence shown here is derived from an EMBL/GenBank/DDBJ whole genome shotgun (WGS) entry which is preliminary data.</text>
</comment>
<dbReference type="EC" id="2.3.1.-" evidence="6"/>
<gene>
    <name evidence="10" type="ORF">BJ972_000347</name>
    <name evidence="11" type="ORF">ESP50_10405</name>
</gene>
<evidence type="ECO:0000256" key="1">
    <source>
        <dbReference type="ARBA" id="ARBA00001938"/>
    </source>
</evidence>
<dbReference type="SUPFAM" id="SSF51230">
    <property type="entry name" value="Single hybrid motif"/>
    <property type="match status" value="1"/>
</dbReference>
<dbReference type="AlphaFoldDB" id="A0A4Q2M2Z4"/>
<dbReference type="GO" id="GO:0016407">
    <property type="term" value="F:acetyltransferase activity"/>
    <property type="evidence" value="ECO:0007669"/>
    <property type="project" value="TreeGrafter"/>
</dbReference>
<keyword evidence="12" id="KW-1185">Reference proteome</keyword>
<dbReference type="Proteomes" id="UP000581087">
    <property type="component" value="Unassembled WGS sequence"/>
</dbReference>
<protein>
    <recommendedName>
        <fullName evidence="6">Dihydrolipoamide acetyltransferase component of pyruvate dehydrogenase complex</fullName>
        <ecNumber evidence="6">2.3.1.-</ecNumber>
    </recommendedName>
</protein>
<dbReference type="InterPro" id="IPR036625">
    <property type="entry name" value="E3-bd_dom_sf"/>
</dbReference>
<dbReference type="CDD" id="cd06849">
    <property type="entry name" value="lipoyl_domain"/>
    <property type="match status" value="1"/>
</dbReference>
<evidence type="ECO:0000256" key="6">
    <source>
        <dbReference type="RuleBase" id="RU003423"/>
    </source>
</evidence>
<evidence type="ECO:0000256" key="5">
    <source>
        <dbReference type="ARBA" id="ARBA00023315"/>
    </source>
</evidence>
<dbReference type="OrthoDB" id="9805770at2"/>
<dbReference type="InterPro" id="IPR001078">
    <property type="entry name" value="2-oxoacid_DH_actylTfrase"/>
</dbReference>
<comment type="cofactor">
    <cofactor evidence="1 6">
        <name>(R)-lipoate</name>
        <dbReference type="ChEBI" id="CHEBI:83088"/>
    </cofactor>
</comment>
<evidence type="ECO:0000313" key="10">
    <source>
        <dbReference type="EMBL" id="NYD65828.1"/>
    </source>
</evidence>
<dbReference type="EMBL" id="JACCBI010000001">
    <property type="protein sequence ID" value="NYD65828.1"/>
    <property type="molecule type" value="Genomic_DNA"/>
</dbReference>
<dbReference type="Pfam" id="PF02817">
    <property type="entry name" value="E3_binding"/>
    <property type="match status" value="1"/>
</dbReference>
<evidence type="ECO:0000313" key="13">
    <source>
        <dbReference type="Proteomes" id="UP000581087"/>
    </source>
</evidence>
<organism evidence="11 12">
    <name type="scientific">Agromyces atrinae</name>
    <dbReference type="NCBI Taxonomy" id="592376"/>
    <lineage>
        <taxon>Bacteria</taxon>
        <taxon>Bacillati</taxon>
        <taxon>Actinomycetota</taxon>
        <taxon>Actinomycetes</taxon>
        <taxon>Micrococcales</taxon>
        <taxon>Microbacteriaceae</taxon>
        <taxon>Agromyces</taxon>
    </lineage>
</organism>
<reference evidence="11 12" key="1">
    <citation type="submission" date="2019-01" db="EMBL/GenBank/DDBJ databases">
        <title>Agromyces.</title>
        <authorList>
            <person name="Li J."/>
        </authorList>
    </citation>
    <scope>NUCLEOTIDE SEQUENCE [LARGE SCALE GENOMIC DNA]</scope>
    <source>
        <strain evidence="11 12">DSM 23870</strain>
    </source>
</reference>
<dbReference type="Gene3D" id="4.10.320.10">
    <property type="entry name" value="E3-binding domain"/>
    <property type="match status" value="1"/>
</dbReference>
<keyword evidence="5 6" id="KW-0012">Acyltransferase</keyword>
<dbReference type="InterPro" id="IPR023213">
    <property type="entry name" value="CAT-like_dom_sf"/>
</dbReference>
<dbReference type="GO" id="GO:0031405">
    <property type="term" value="F:lipoic acid binding"/>
    <property type="evidence" value="ECO:0007669"/>
    <property type="project" value="TreeGrafter"/>
</dbReference>
<dbReference type="PANTHER" id="PTHR43178:SF5">
    <property type="entry name" value="LIPOAMIDE ACYLTRANSFERASE COMPONENT OF BRANCHED-CHAIN ALPHA-KETO ACID DEHYDROGENASE COMPLEX, MITOCHONDRIAL"/>
    <property type="match status" value="1"/>
</dbReference>
<evidence type="ECO:0000256" key="4">
    <source>
        <dbReference type="ARBA" id="ARBA00022823"/>
    </source>
</evidence>
<feature type="region of interest" description="Disordered" evidence="7">
    <location>
        <begin position="80"/>
        <end position="225"/>
    </location>
</feature>
<dbReference type="InterPro" id="IPR004167">
    <property type="entry name" value="PSBD"/>
</dbReference>
<dbReference type="Gene3D" id="3.30.559.10">
    <property type="entry name" value="Chloramphenicol acetyltransferase-like domain"/>
    <property type="match status" value="1"/>
</dbReference>
<comment type="similarity">
    <text evidence="2 6">Belongs to the 2-oxoacid dehydrogenase family.</text>
</comment>
<dbReference type="InterPro" id="IPR003016">
    <property type="entry name" value="2-oxoA_DH_lipoyl-BS"/>
</dbReference>
<dbReference type="InterPro" id="IPR050743">
    <property type="entry name" value="2-oxoacid_DH_E2_comp"/>
</dbReference>
<dbReference type="PANTHER" id="PTHR43178">
    <property type="entry name" value="DIHYDROLIPOAMIDE ACETYLTRANSFERASE COMPONENT OF PYRUVATE DEHYDROGENASE COMPLEX"/>
    <property type="match status" value="1"/>
</dbReference>
<dbReference type="Proteomes" id="UP000292686">
    <property type="component" value="Unassembled WGS sequence"/>
</dbReference>
<dbReference type="InterPro" id="IPR011053">
    <property type="entry name" value="Single_hybrid_motif"/>
</dbReference>
<feature type="domain" description="Lipoyl-binding" evidence="8">
    <location>
        <begin position="4"/>
        <end position="79"/>
    </location>
</feature>
<feature type="domain" description="Peripheral subunit-binding (PSBD)" evidence="9">
    <location>
        <begin position="166"/>
        <end position="203"/>
    </location>
</feature>
<dbReference type="Pfam" id="PF00364">
    <property type="entry name" value="Biotin_lipoyl"/>
    <property type="match status" value="1"/>
</dbReference>
<dbReference type="EMBL" id="SDPM01000005">
    <property type="protein sequence ID" value="RXZ86179.1"/>
    <property type="molecule type" value="Genomic_DNA"/>
</dbReference>
<reference evidence="10 13" key="2">
    <citation type="submission" date="2020-07" db="EMBL/GenBank/DDBJ databases">
        <title>Sequencing the genomes of 1000 actinobacteria strains.</title>
        <authorList>
            <person name="Klenk H.-P."/>
        </authorList>
    </citation>
    <scope>NUCLEOTIDE SEQUENCE [LARGE SCALE GENOMIC DNA]</scope>
    <source>
        <strain evidence="10 13">DSM 23870</strain>
    </source>
</reference>
<keyword evidence="3 6" id="KW-0808">Transferase</keyword>
<dbReference type="FunFam" id="3.30.559.10:FF:000007">
    <property type="entry name" value="Dihydrolipoamide acetyltransferase component of pyruvate dehydrogenase complex"/>
    <property type="match status" value="1"/>
</dbReference>
<dbReference type="SUPFAM" id="SSF52777">
    <property type="entry name" value="CoA-dependent acyltransferases"/>
    <property type="match status" value="1"/>
</dbReference>